<name>A0A1F4UR10_UNCKA</name>
<keyword evidence="4 6" id="KW-1133">Transmembrane helix</keyword>
<proteinExistence type="inferred from homology"/>
<keyword evidence="5 6" id="KW-0472">Membrane</keyword>
<evidence type="ECO:0000256" key="2">
    <source>
        <dbReference type="ARBA" id="ARBA00008854"/>
    </source>
</evidence>
<comment type="caution">
    <text evidence="7">The sequence shown here is derived from an EMBL/GenBank/DDBJ whole genome shotgun (WGS) entry which is preliminary data.</text>
</comment>
<evidence type="ECO:0000256" key="1">
    <source>
        <dbReference type="ARBA" id="ARBA00004167"/>
    </source>
</evidence>
<comment type="similarity">
    <text evidence="2">Belongs to the LemA family.</text>
</comment>
<comment type="subcellular location">
    <subcellularLocation>
        <location evidence="1">Membrane</location>
        <topology evidence="1">Single-pass membrane protein</topology>
    </subcellularLocation>
</comment>
<dbReference type="Gene3D" id="1.20.1440.20">
    <property type="entry name" value="LemA-like domain"/>
    <property type="match status" value="1"/>
</dbReference>
<gene>
    <name evidence="7" type="ORF">A2713_01020</name>
</gene>
<sequence>MDINLILIIAVVLVVLFVWFTYNALATGKVRIKEAFSGIDVQLKRRIELVPNLIESVKGYAKHEKELLENVTKARSSLMRAGTTQEKAQSDNMLSSALKSLFAISENYPDLKASKNFLQLQEELSDIEAKIAYARQFFNTNVSSYNSTLVNFPGSLIGGIFGFKEEEFFEAEDEERKSVKVKF</sequence>
<dbReference type="EMBL" id="MEUX01000018">
    <property type="protein sequence ID" value="OGC47349.1"/>
    <property type="molecule type" value="Genomic_DNA"/>
</dbReference>
<dbReference type="GO" id="GO:0016020">
    <property type="term" value="C:membrane"/>
    <property type="evidence" value="ECO:0007669"/>
    <property type="project" value="UniProtKB-SubCell"/>
</dbReference>
<dbReference type="PANTHER" id="PTHR34478">
    <property type="entry name" value="PROTEIN LEMA"/>
    <property type="match status" value="1"/>
</dbReference>
<evidence type="ECO:0000313" key="8">
    <source>
        <dbReference type="Proteomes" id="UP000176444"/>
    </source>
</evidence>
<dbReference type="InterPro" id="IPR007156">
    <property type="entry name" value="MamQ_LemA"/>
</dbReference>
<dbReference type="PANTHER" id="PTHR34478:SF2">
    <property type="entry name" value="MEMBRANE PROTEIN"/>
    <property type="match status" value="1"/>
</dbReference>
<feature type="transmembrane region" description="Helical" evidence="6">
    <location>
        <begin position="6"/>
        <end position="25"/>
    </location>
</feature>
<evidence type="ECO:0000256" key="6">
    <source>
        <dbReference type="SAM" id="Phobius"/>
    </source>
</evidence>
<protein>
    <recommendedName>
        <fullName evidence="9">LemA family protein</fullName>
    </recommendedName>
</protein>
<dbReference type="AlphaFoldDB" id="A0A1F4UR10"/>
<keyword evidence="3 6" id="KW-0812">Transmembrane</keyword>
<dbReference type="Pfam" id="PF04011">
    <property type="entry name" value="LemA"/>
    <property type="match status" value="1"/>
</dbReference>
<reference evidence="7 8" key="1">
    <citation type="journal article" date="2016" name="Nat. Commun.">
        <title>Thousands of microbial genomes shed light on interconnected biogeochemical processes in an aquifer system.</title>
        <authorList>
            <person name="Anantharaman K."/>
            <person name="Brown C.T."/>
            <person name="Hug L.A."/>
            <person name="Sharon I."/>
            <person name="Castelle C.J."/>
            <person name="Probst A.J."/>
            <person name="Thomas B.C."/>
            <person name="Singh A."/>
            <person name="Wilkins M.J."/>
            <person name="Karaoz U."/>
            <person name="Brodie E.L."/>
            <person name="Williams K.H."/>
            <person name="Hubbard S.S."/>
            <person name="Banfield J.F."/>
        </authorList>
    </citation>
    <scope>NUCLEOTIDE SEQUENCE [LARGE SCALE GENOMIC DNA]</scope>
</reference>
<dbReference type="InterPro" id="IPR023353">
    <property type="entry name" value="LemA-like_dom_sf"/>
</dbReference>
<organism evidence="7 8">
    <name type="scientific">candidate division WWE3 bacterium RIFCSPHIGHO2_01_FULL_35_17</name>
    <dbReference type="NCBI Taxonomy" id="1802614"/>
    <lineage>
        <taxon>Bacteria</taxon>
        <taxon>Katanobacteria</taxon>
    </lineage>
</organism>
<dbReference type="Proteomes" id="UP000176444">
    <property type="component" value="Unassembled WGS sequence"/>
</dbReference>
<evidence type="ECO:0000256" key="4">
    <source>
        <dbReference type="ARBA" id="ARBA00022989"/>
    </source>
</evidence>
<evidence type="ECO:0000256" key="3">
    <source>
        <dbReference type="ARBA" id="ARBA00022692"/>
    </source>
</evidence>
<accession>A0A1F4UR10</accession>
<evidence type="ECO:0000313" key="7">
    <source>
        <dbReference type="EMBL" id="OGC47349.1"/>
    </source>
</evidence>
<evidence type="ECO:0008006" key="9">
    <source>
        <dbReference type="Google" id="ProtNLM"/>
    </source>
</evidence>
<evidence type="ECO:0000256" key="5">
    <source>
        <dbReference type="ARBA" id="ARBA00023136"/>
    </source>
</evidence>
<dbReference type="SUPFAM" id="SSF140478">
    <property type="entry name" value="LemA-like"/>
    <property type="match status" value="1"/>
</dbReference>